<comment type="caution">
    <text evidence="3">The sequence shown here is derived from an EMBL/GenBank/DDBJ whole genome shotgun (WGS) entry which is preliminary data.</text>
</comment>
<evidence type="ECO:0000313" key="4">
    <source>
        <dbReference type="Proteomes" id="UP000053237"/>
    </source>
</evidence>
<keyword evidence="4" id="KW-1185">Reference proteome</keyword>
<dbReference type="GO" id="GO:0036503">
    <property type="term" value="P:ERAD pathway"/>
    <property type="evidence" value="ECO:0007669"/>
    <property type="project" value="TreeGrafter"/>
</dbReference>
<dbReference type="OrthoDB" id="206966at2759"/>
<gene>
    <name evidence="3" type="ORF">BN9_073880</name>
</gene>
<dbReference type="EMBL" id="CAIX01000127">
    <property type="protein sequence ID" value="CCI46459.1"/>
    <property type="molecule type" value="Genomic_DNA"/>
</dbReference>
<dbReference type="InParanoid" id="A0A024GJG8"/>
<dbReference type="GO" id="GO:0005789">
    <property type="term" value="C:endoplasmic reticulum membrane"/>
    <property type="evidence" value="ECO:0007669"/>
    <property type="project" value="TreeGrafter"/>
</dbReference>
<evidence type="ECO:0000256" key="2">
    <source>
        <dbReference type="SAM" id="MobiDB-lite"/>
    </source>
</evidence>
<dbReference type="AlphaFoldDB" id="A0A024GJG8"/>
<dbReference type="InterPro" id="IPR011990">
    <property type="entry name" value="TPR-like_helical_dom_sf"/>
</dbReference>
<dbReference type="PANTHER" id="PTHR11102">
    <property type="entry name" value="SEL-1-LIKE PROTEIN"/>
    <property type="match status" value="1"/>
</dbReference>
<comment type="similarity">
    <text evidence="1">Belongs to the sel-1 family.</text>
</comment>
<reference evidence="3 4" key="1">
    <citation type="submission" date="2012-05" db="EMBL/GenBank/DDBJ databases">
        <title>Recombination and specialization in a pathogen metapopulation.</title>
        <authorList>
            <person name="Gardiner A."/>
            <person name="Kemen E."/>
            <person name="Schultz-Larsen T."/>
            <person name="MacLean D."/>
            <person name="Van Oosterhout C."/>
            <person name="Jones J.D.G."/>
        </authorList>
    </citation>
    <scope>NUCLEOTIDE SEQUENCE [LARGE SCALE GENOMIC DNA]</scope>
    <source>
        <strain evidence="3 4">Ac Nc2</strain>
    </source>
</reference>
<dbReference type="SUPFAM" id="SSF81901">
    <property type="entry name" value="HCP-like"/>
    <property type="match status" value="4"/>
</dbReference>
<dbReference type="PANTHER" id="PTHR11102:SF147">
    <property type="entry name" value="SEL1L ADAPTOR SUBUNIT OF ERAD E3 UBIQUITIN LIGASE"/>
    <property type="match status" value="1"/>
</dbReference>
<dbReference type="InterPro" id="IPR050767">
    <property type="entry name" value="Sel1_AlgK"/>
</dbReference>
<proteinExistence type="inferred from homology"/>
<dbReference type="SMART" id="SM00671">
    <property type="entry name" value="SEL1"/>
    <property type="match status" value="10"/>
</dbReference>
<protein>
    <submittedName>
        <fullName evidence="3">Uncharacterized protein</fullName>
    </submittedName>
</protein>
<dbReference type="Pfam" id="PF08238">
    <property type="entry name" value="Sel1"/>
    <property type="match status" value="11"/>
</dbReference>
<feature type="region of interest" description="Disordered" evidence="2">
    <location>
        <begin position="1"/>
        <end position="22"/>
    </location>
</feature>
<sequence length="716" mass="81191">MKVKAANGQEAPPSERNLGHRVEDDTNAWLATLEHIADEYRQYQSQSFGSSSLFASPQSKEQLEAMEHVLNVMQSDETSTDTKRNALTQLARRYFYGRNDTHGLEPSSSHKINGTLSLQLYAQAAMMGDPEAQFHVGVAYSYGYWGYPRDEAKALLYYYFAALGENSGALMALGHKHAFGLGVQKSCATAVRYYEMAADQAISLRESRDITQPRMYDIGHRRIKRAAEVQHKKAVPTDDAMVDYFHYAAEKGDPDAALNTAYLYYYGIRAVSQDTEKAALYFEKAYKLGAEGASYHMGHIHVHGIGVPQNIDLGLKYLNEAVQNEKHASAQNELGTLYLEGKYVKQDSSEALKLFRSAAKHGNMESIYNIAVLNLNDRLITSATLIKDKIISKARDPKFDTAFGYLQVAAQQGHTLSKHKIGLMNLHGIGTKRSCTKAMKSFKDVSERGDWDRIMWQAHRDFKNQEYEASFMKYAVMAEQGYEVAQHNAAYLLDYGYLSPYASSEMGWHWINGIFYDSTKASYAESAVRLYKLAALQDNIDANLKIGDYYYYGKGGLPLNYDKAGAHYRLASKQANAQATYNLGYMYEHGIGVDQDFHLAKRYYDRAKEFHQDARVPINLAQYKLQLHQFWRAVLRKWRSLFNPHVQSTEAPDAEVVNLHFQDGSWQESIKLAIWTCLEKLNVFSISQDEVMIGALTVALGVILYIRQDRQNRLYN</sequence>
<accession>A0A024GJG8</accession>
<dbReference type="Proteomes" id="UP000053237">
    <property type="component" value="Unassembled WGS sequence"/>
</dbReference>
<dbReference type="Gene3D" id="1.25.40.10">
    <property type="entry name" value="Tetratricopeptide repeat domain"/>
    <property type="match status" value="3"/>
</dbReference>
<evidence type="ECO:0000256" key="1">
    <source>
        <dbReference type="ARBA" id="ARBA00038101"/>
    </source>
</evidence>
<name>A0A024GJG8_9STRA</name>
<dbReference type="STRING" id="65357.A0A024GJG8"/>
<dbReference type="InterPro" id="IPR006597">
    <property type="entry name" value="Sel1-like"/>
</dbReference>
<organism evidence="3 4">
    <name type="scientific">Albugo candida</name>
    <dbReference type="NCBI Taxonomy" id="65357"/>
    <lineage>
        <taxon>Eukaryota</taxon>
        <taxon>Sar</taxon>
        <taxon>Stramenopiles</taxon>
        <taxon>Oomycota</taxon>
        <taxon>Peronosporomycetes</taxon>
        <taxon>Albuginales</taxon>
        <taxon>Albuginaceae</taxon>
        <taxon>Albugo</taxon>
    </lineage>
</organism>
<evidence type="ECO:0000313" key="3">
    <source>
        <dbReference type="EMBL" id="CCI46459.1"/>
    </source>
</evidence>